<name>A0AAD7RS63_9TELE</name>
<dbReference type="InterPro" id="IPR011050">
    <property type="entry name" value="Pectin_lyase_fold/virulence"/>
</dbReference>
<feature type="domain" description="G8" evidence="13">
    <location>
        <begin position="1938"/>
        <end position="2081"/>
    </location>
</feature>
<feature type="region of interest" description="Disordered" evidence="11">
    <location>
        <begin position="2894"/>
        <end position="2920"/>
    </location>
</feature>
<dbReference type="SMART" id="SM00429">
    <property type="entry name" value="IPT"/>
    <property type="match status" value="9"/>
</dbReference>
<keyword evidence="5 12" id="KW-0812">Transmembrane</keyword>
<keyword evidence="8 12" id="KW-0472">Membrane</keyword>
<dbReference type="GO" id="GO:0007399">
    <property type="term" value="P:nervous system development"/>
    <property type="evidence" value="ECO:0007669"/>
    <property type="project" value="UniProtKB-ARBA"/>
</dbReference>
<keyword evidence="15" id="KW-1185">Reference proteome</keyword>
<evidence type="ECO:0000256" key="6">
    <source>
        <dbReference type="ARBA" id="ARBA00022729"/>
    </source>
</evidence>
<dbReference type="Pfam" id="PF01833">
    <property type="entry name" value="TIG"/>
    <property type="match status" value="10"/>
</dbReference>
<dbReference type="CDD" id="cd00603">
    <property type="entry name" value="IPT_PCSR"/>
    <property type="match status" value="8"/>
</dbReference>
<proteinExistence type="predicted"/>
<keyword evidence="4" id="KW-1003">Cell membrane</keyword>
<accession>A0AAD7RS63</accession>
<evidence type="ECO:0000256" key="3">
    <source>
        <dbReference type="ARBA" id="ARBA00004316"/>
    </source>
</evidence>
<dbReference type="SMART" id="SM00710">
    <property type="entry name" value="PbH1"/>
    <property type="match status" value="10"/>
</dbReference>
<organism evidence="14 15">
    <name type="scientific">Aldrovandia affinis</name>
    <dbReference type="NCBI Taxonomy" id="143900"/>
    <lineage>
        <taxon>Eukaryota</taxon>
        <taxon>Metazoa</taxon>
        <taxon>Chordata</taxon>
        <taxon>Craniata</taxon>
        <taxon>Vertebrata</taxon>
        <taxon>Euteleostomi</taxon>
        <taxon>Actinopterygii</taxon>
        <taxon>Neopterygii</taxon>
        <taxon>Teleostei</taxon>
        <taxon>Notacanthiformes</taxon>
        <taxon>Halosauridae</taxon>
        <taxon>Aldrovandia</taxon>
    </lineage>
</organism>
<dbReference type="Gene3D" id="2.160.20.10">
    <property type="entry name" value="Single-stranded right-handed beta-helix, Pectin lyase-like"/>
    <property type="match status" value="1"/>
</dbReference>
<keyword evidence="6" id="KW-0732">Signal</keyword>
<dbReference type="FunFam" id="2.160.20.10:FF:000070">
    <property type="entry name" value="PKHD1 like 1"/>
    <property type="match status" value="1"/>
</dbReference>
<evidence type="ECO:0000259" key="13">
    <source>
        <dbReference type="PROSITE" id="PS51484"/>
    </source>
</evidence>
<protein>
    <recommendedName>
        <fullName evidence="13">G8 domain-containing protein</fullName>
    </recommendedName>
</protein>
<feature type="domain" description="G8" evidence="13">
    <location>
        <begin position="1086"/>
        <end position="1206"/>
    </location>
</feature>
<dbReference type="PANTHER" id="PTHR46769:SF2">
    <property type="entry name" value="FIBROCYSTIN-L ISOFORM 2 PRECURSOR-RELATED"/>
    <property type="match status" value="1"/>
</dbReference>
<dbReference type="InterPro" id="IPR014756">
    <property type="entry name" value="Ig_E-set"/>
</dbReference>
<reference evidence="14" key="1">
    <citation type="journal article" date="2023" name="Science">
        <title>Genome structures resolve the early diversification of teleost fishes.</title>
        <authorList>
            <person name="Parey E."/>
            <person name="Louis A."/>
            <person name="Montfort J."/>
            <person name="Bouchez O."/>
            <person name="Roques C."/>
            <person name="Iampietro C."/>
            <person name="Lluch J."/>
            <person name="Castinel A."/>
            <person name="Donnadieu C."/>
            <person name="Desvignes T."/>
            <person name="Floi Bucao C."/>
            <person name="Jouanno E."/>
            <person name="Wen M."/>
            <person name="Mejri S."/>
            <person name="Dirks R."/>
            <person name="Jansen H."/>
            <person name="Henkel C."/>
            <person name="Chen W.J."/>
            <person name="Zahm M."/>
            <person name="Cabau C."/>
            <person name="Klopp C."/>
            <person name="Thompson A.W."/>
            <person name="Robinson-Rechavi M."/>
            <person name="Braasch I."/>
            <person name="Lecointre G."/>
            <person name="Bobe J."/>
            <person name="Postlethwait J.H."/>
            <person name="Berthelot C."/>
            <person name="Roest Crollius H."/>
            <person name="Guiguen Y."/>
        </authorList>
    </citation>
    <scope>NUCLEOTIDE SEQUENCE</scope>
    <source>
        <strain evidence="14">NC1722</strain>
    </source>
</reference>
<evidence type="ECO:0000256" key="9">
    <source>
        <dbReference type="ARBA" id="ARBA00023180"/>
    </source>
</evidence>
<comment type="caution">
    <text evidence="14">The sequence shown here is derived from an EMBL/GenBank/DDBJ whole genome shotgun (WGS) entry which is preliminary data.</text>
</comment>
<evidence type="ECO:0000256" key="2">
    <source>
        <dbReference type="ARBA" id="ARBA00004236"/>
    </source>
</evidence>
<dbReference type="SUPFAM" id="SSF49503">
    <property type="entry name" value="Cupredoxins"/>
    <property type="match status" value="1"/>
</dbReference>
<dbReference type="InterPro" id="IPR012334">
    <property type="entry name" value="Pectin_lyas_fold"/>
</dbReference>
<dbReference type="FunFam" id="2.60.40.10:FF:001332">
    <property type="entry name" value="PKHD1 like 1"/>
    <property type="match status" value="1"/>
</dbReference>
<dbReference type="FunFam" id="2.60.40.10:FF:001057">
    <property type="entry name" value="PKHD1 like 1"/>
    <property type="match status" value="1"/>
</dbReference>
<dbReference type="FunFam" id="2.60.40.10:FF:000616">
    <property type="entry name" value="PKHD1 like 1"/>
    <property type="match status" value="1"/>
</dbReference>
<comment type="subcellular location">
    <subcellularLocation>
        <location evidence="2">Cell membrane</location>
    </subcellularLocation>
    <subcellularLocation>
        <location evidence="3">Cell projection</location>
    </subcellularLocation>
    <subcellularLocation>
        <location evidence="1">Membrane</location>
        <topology evidence="1">Single-pass membrane protein</topology>
    </subcellularLocation>
</comment>
<evidence type="ECO:0000256" key="11">
    <source>
        <dbReference type="SAM" id="MobiDB-lite"/>
    </source>
</evidence>
<evidence type="ECO:0000256" key="10">
    <source>
        <dbReference type="ARBA" id="ARBA00023273"/>
    </source>
</evidence>
<keyword evidence="7 12" id="KW-1133">Transmembrane helix</keyword>
<dbReference type="SUPFAM" id="SSF81296">
    <property type="entry name" value="E set domains"/>
    <property type="match status" value="10"/>
</dbReference>
<evidence type="ECO:0000256" key="12">
    <source>
        <dbReference type="SAM" id="Phobius"/>
    </source>
</evidence>
<dbReference type="InterPro" id="IPR052387">
    <property type="entry name" value="Fibrocystin"/>
</dbReference>
<dbReference type="EMBL" id="JAINUG010000182">
    <property type="protein sequence ID" value="KAJ8389419.1"/>
    <property type="molecule type" value="Genomic_DNA"/>
</dbReference>
<dbReference type="Gene3D" id="2.60.40.10">
    <property type="entry name" value="Immunoglobulins"/>
    <property type="match status" value="10"/>
</dbReference>
<dbReference type="InterPro" id="IPR013783">
    <property type="entry name" value="Ig-like_fold"/>
</dbReference>
<keyword evidence="9" id="KW-0325">Glycoprotein</keyword>
<evidence type="ECO:0000313" key="14">
    <source>
        <dbReference type="EMBL" id="KAJ8389419.1"/>
    </source>
</evidence>
<evidence type="ECO:0000256" key="4">
    <source>
        <dbReference type="ARBA" id="ARBA00022475"/>
    </source>
</evidence>
<evidence type="ECO:0000256" key="7">
    <source>
        <dbReference type="ARBA" id="ARBA00022989"/>
    </source>
</evidence>
<dbReference type="InterPro" id="IPR019316">
    <property type="entry name" value="G8_domain"/>
</dbReference>
<evidence type="ECO:0000313" key="15">
    <source>
        <dbReference type="Proteomes" id="UP001221898"/>
    </source>
</evidence>
<evidence type="ECO:0000256" key="8">
    <source>
        <dbReference type="ARBA" id="ARBA00023136"/>
    </source>
</evidence>
<dbReference type="Gene3D" id="2.60.40.420">
    <property type="entry name" value="Cupredoxins - blue copper proteins"/>
    <property type="match status" value="1"/>
</dbReference>
<dbReference type="PROSITE" id="PS51484">
    <property type="entry name" value="G8"/>
    <property type="match status" value="2"/>
</dbReference>
<dbReference type="SUPFAM" id="SSF51126">
    <property type="entry name" value="Pectin lyase-like"/>
    <property type="match status" value="2"/>
</dbReference>
<dbReference type="InterPro" id="IPR008972">
    <property type="entry name" value="Cupredoxin"/>
</dbReference>
<evidence type="ECO:0000256" key="1">
    <source>
        <dbReference type="ARBA" id="ARBA00004167"/>
    </source>
</evidence>
<dbReference type="GO" id="GO:0042995">
    <property type="term" value="C:cell projection"/>
    <property type="evidence" value="ECO:0007669"/>
    <property type="project" value="UniProtKB-SubCell"/>
</dbReference>
<dbReference type="FunFam" id="2.60.40.10:FF:001316">
    <property type="entry name" value="PKHD1 like 1"/>
    <property type="match status" value="1"/>
</dbReference>
<dbReference type="SMART" id="SM01225">
    <property type="entry name" value="G8"/>
    <property type="match status" value="2"/>
</dbReference>
<dbReference type="InterPro" id="IPR002909">
    <property type="entry name" value="IPT_dom"/>
</dbReference>
<evidence type="ECO:0000256" key="5">
    <source>
        <dbReference type="ARBA" id="ARBA00022692"/>
    </source>
</evidence>
<feature type="transmembrane region" description="Helical" evidence="12">
    <location>
        <begin position="3119"/>
        <end position="3135"/>
    </location>
</feature>
<dbReference type="GO" id="GO:0005886">
    <property type="term" value="C:plasma membrane"/>
    <property type="evidence" value="ECO:0007669"/>
    <property type="project" value="UniProtKB-SubCell"/>
</dbReference>
<dbReference type="InterPro" id="IPR006626">
    <property type="entry name" value="PbH1"/>
</dbReference>
<dbReference type="Proteomes" id="UP001221898">
    <property type="component" value="Unassembled WGS sequence"/>
</dbReference>
<dbReference type="FunFam" id="2.60.40.10:FF:001165">
    <property type="entry name" value="PKHD1 like 1"/>
    <property type="match status" value="1"/>
</dbReference>
<dbReference type="Pfam" id="PF10162">
    <property type="entry name" value="G8"/>
    <property type="match status" value="2"/>
</dbReference>
<dbReference type="InterPro" id="IPR055401">
    <property type="entry name" value="CEMIP_beta-hel_dom"/>
</dbReference>
<dbReference type="PANTHER" id="PTHR46769">
    <property type="entry name" value="POLYCYSTIC KIDNEY AND HEPATIC DISEASE 1 (AUTOSOMAL RECESSIVE)-LIKE 1"/>
    <property type="match status" value="1"/>
</dbReference>
<gene>
    <name evidence="14" type="ORF">AAFF_G00119570</name>
</gene>
<keyword evidence="10" id="KW-0966">Cell projection</keyword>
<sequence>MQSKPHLTQVEVLINGIPSKCSGDCGFEWRSDRTPNITGISPTQGSYALGTVVTITGSGFNSENATVLIGRAECSVLQVESSLLTCRVGNASAGTYPVSVSFAALGRTEYSGNMGFNFTNQMGVFSFSPPSGSVTGGTLLTVTGYGFSSHTTAWIGMQSCDVVSVDLDQLQCRTPPGMEGPNAVSLRTWEMGASASDPFIYNGSLTPVITSMSPLRTTVLGQTNLTIQGTQFQIEANSGSVFIGSLYGGTKVTITGSGFTSSIPDHQVSMGGTWCEVTSASEHQLECVTQSDERTHTVTNQGSHPNYGEGYAWSPSALMVSVGDTVAWHWQAPSFIPGLGYRVFSISSPSSTTYDRVSFSSGDTKTESGYFSYRFTSPGTYYYSSGYIDISNTKFMQGVVKVQPLEDKSSRFSLTVGGVEANYMPGAPQRYSRSAPDCVSSVPDCSQDTGLAQPADGFSFSFSECLSPAVHRIRPESGTTHDIIRIEGMGFSNTSCAIEVTVGESPCQVINSTNTEISCRLWLDSGLEVGVAHPVSVRVNNFGTAITVAANEFERRYVVLPVVDSLRPNIGGTAGHTRLTIQGSGFSAGADMVVSVADTPCVTLSANYTVIICDTSPATPRMGEVEIHVRGIASACHSSCSFQYSSQLVPHITDVIPDTVSGNLTTVTISGSGFGSLLDDVEVFVGGVRLEATDVTEDNITLAVGPMPAGDHVLMVVITSKGLASGFAMLRSLPHATLSPSAGSTNGGTPLLISGNGFLPGNTSVTVGGFPCWLQWVTPGEVSCLTPAHSVGSVVVQIHVLSVEYPPLSFAFSNAETPMITAVNPGNGTSGTVITISGSGFGTDLQQVSVTIGGARCNVSALNDTEIQCTVGEHAGGTFLVMLNHAAKGYADSMSSFDYHWIFTQVTPNQGGYGGGSILSVLGSGFDPHSAQVLICGKECEVQRQRSSSTFMYCEVPSNNDTGEQLVCTVEVVQAKGSALLLNAFSYKSLLTPMITEVLPHRGGTAGGTRLTITGSNFSTNSSEIMVTIAGSVCHVDSANDTHIICVTSSQPRSQETTVQVNIKDRGLAKTDNADFFYIDVWSSRYTWGGLSPPETGTFAVVTKGQTILLDTSTPVLKMLLIQGGTLVFDEADIELQAENILITDGGVLQIGTETVPFRHKAIITLHGHLRSQELPVYGTKTLAVREGTLDLHGIPVPVTWTHLAQTASSGSTMLTLRQAVTWNVGDEIVIASTGHRHSQRENEVRKIASVSADGSTLTLTEPLMYTHLGVSVTLPDGKVFDGRAEVGLLTRNIVVRGSNNTEWNDRIEACPEGFNTGEFATQTCFQGRFGEEIGSDQFGGCIMFHAPRPSENLAVGRIEYVELFHAGQAFRLGRYPIHWHLMGDLQYKSYVRGCAIHQTYNRAVTIHNTHNLLVERNVIYDIMGGAFFIEDGIETGNVLQYNLAVFVKQSTSLLNDDVTPAAYWVTNPNNIIRHNAAAGGTHFGFWYRMHTHPDGPSYDPRICQKKVPLGEFYNNTVHSQGWFGLWIFQEYYPVRNGRCNSKQPEPAVFRALTTWNCEKGAEWVNVGAVHFSDFLMVNNEKAGIEAKRIIPKFVSRWGEEGGAVVKNCTIVGHLDELGLGGSYCSARGIILPLDDGMSVLSNVFVNFDRPSCAAIGVASIDGKCKFHCGGWSARFSGIRYYNSSNKAGFRWEHEVVLIDSDGSLTGNVDHKVVPLSSLLDPAHCSQDAEWSVGFPGAVCDHTVNFHRLAFNNPSPSSLRAKDVILTNSQGSSVVPYLKKRMTHPLGWMALLPSSETYNWYFDMADHITNISYNAMFYGFKQEDYIIVNHALTQRPDRFQIVDKRNGSAHPLNFSMNVNGDWYFNETSKTIYYMVSGKHSQRRRRSSVDPMVSDVRVNFEVYRCFFKDCIPPPPAPPATLPPVPHQRPLDFVYWSNESFWRSSPENNFTVPREGSDVVIPSGVWLVMDINIPSLRNITVLGVLEIPDTMNETSTPEAISAAQYRRITVSAIYISIQGGRLIAGWHDDPFKGELCIILRGNHHTPDWPLSFGPNQGSKVLGVFGSLDLYGMPHKTYRTKLASTASAGSTTLSLHEAVDWQVGDDIVISTTSYDPWETETRKIAGISADGRTLTLNRSLSHTHIGESYNISGSARHYRLAADVGLLSRNIKIIGEDYPDWEMESFGGRVLVSSFSYMGITYRGSAHISNVEFHHTGQEGFRDFYDPRYSVAFLNLGDVSNNDSYIQGCAFHHGFSPAIGVFGTNGLSVDDNVIYFTVGEGIRVWGNNNRVRRNLVTMSIWPGSYQDREEAFNFEWNAAIEVHEGRNVVLQDNIVAGFERVAYRIDGEPCQGMPNPVEMWHQNEAHGGLYGVYMNKDGHRHCSLIQGFTIWRSFDFGIYFQVVMSVQVHNVSLIDNGMGILPIIFTPPSLSHQYSNKTVHVQDALIVGSSPGFNCTQGLSSSDANIRLSDSHRATRPPNGGRSGICWPTFASAHNHAPEKPHAGLMSYNAISGLMMVTDTVFVGFRSVCSGQMNVMFMTNPGNEDLQHPVHVERLTLVDSVEEAKVHIQRADVSKANPSDCVDMDCDAKKKALLKDLDGSLLGAIGAVVPQSEFEWEGDSRRGIGDYRIPKVMLTYLNGSRIPVDQIAPYKGIIRDSSCTYMPQWQSYKCFGLNYEMLVIESLDADTETRRLSPVAVLGDRYVDLLNGPQDHGWCAGYTCQQRVSLFHSIVATNKSFDIFFTSTSPQKLRFMLLNADSSKAVRVAVFYSNPQRLDVYVNNDLIAPTNALWNDDNSDYTLKEPSFEGEYVPQLNSTVHGSNFFDSTYKMLNILVRGSTPVEIRTSPLLFIAFRLPAMTIDEFFGESLVRNLALFLKVPTNMIRITKVIREDSARRRRRSTGLTVEVEIGQPPAQQSSNSTSEEEFSTLQNIADSLGQAAVSGNLSQSIGFNVSSLGITPPQPPPTDAAWSEVASAEVTREEPELNFVSSVSRLVVMVQPVSSGFVGLLAQQPSIMALDEEDNCVSVGVTSLTLTAMLKGSDSSSMSGLQGNTTVSFKSCWANYTDLSISTTGENMKMVFLLNEVETQSRSISIKASTTPSLIPETTELEFPSIFDSTAAVKSSTLYLFAIIFSLSLILLRL</sequence>
<dbReference type="Pfam" id="PF24606">
    <property type="entry name" value="CEMIP_beta-hel"/>
    <property type="match status" value="2"/>
</dbReference>